<organism evidence="7 8">
    <name type="scientific">Perkinsus olseni</name>
    <name type="common">Perkinsus atlanticus</name>
    <dbReference type="NCBI Taxonomy" id="32597"/>
    <lineage>
        <taxon>Eukaryota</taxon>
        <taxon>Sar</taxon>
        <taxon>Alveolata</taxon>
        <taxon>Perkinsozoa</taxon>
        <taxon>Perkinsea</taxon>
        <taxon>Perkinsida</taxon>
        <taxon>Perkinsidae</taxon>
        <taxon>Perkinsus</taxon>
    </lineage>
</organism>
<dbReference type="Proteomes" id="UP000541610">
    <property type="component" value="Unassembled WGS sequence"/>
</dbReference>
<evidence type="ECO:0000256" key="4">
    <source>
        <dbReference type="PROSITE-ProRule" id="PRU00723"/>
    </source>
</evidence>
<keyword evidence="2 4" id="KW-0863">Zinc-finger</keyword>
<dbReference type="Gene3D" id="4.10.1000.10">
    <property type="entry name" value="Zinc finger, CCCH-type"/>
    <property type="match status" value="1"/>
</dbReference>
<dbReference type="SUPFAM" id="SSF56672">
    <property type="entry name" value="DNA/RNA polymerases"/>
    <property type="match status" value="1"/>
</dbReference>
<feature type="compositionally biased region" description="Basic and acidic residues" evidence="5">
    <location>
        <begin position="460"/>
        <end position="470"/>
    </location>
</feature>
<dbReference type="Gene3D" id="3.30.70.270">
    <property type="match status" value="1"/>
</dbReference>
<proteinExistence type="predicted"/>
<evidence type="ECO:0000313" key="8">
    <source>
        <dbReference type="Proteomes" id="UP000541610"/>
    </source>
</evidence>
<dbReference type="EMBL" id="JABANP010000562">
    <property type="protein sequence ID" value="KAF4680893.1"/>
    <property type="molecule type" value="Genomic_DNA"/>
</dbReference>
<dbReference type="InterPro" id="IPR052055">
    <property type="entry name" value="Hepadnavirus_pol/RT"/>
</dbReference>
<feature type="compositionally biased region" description="Polar residues" evidence="5">
    <location>
        <begin position="439"/>
        <end position="456"/>
    </location>
</feature>
<protein>
    <recommendedName>
        <fullName evidence="6">C3H1-type domain-containing protein</fullName>
    </recommendedName>
</protein>
<evidence type="ECO:0000259" key="6">
    <source>
        <dbReference type="PROSITE" id="PS50103"/>
    </source>
</evidence>
<gene>
    <name evidence="7" type="ORF">FOZ60_012849</name>
</gene>
<keyword evidence="1 4" id="KW-0479">Metal-binding</keyword>
<evidence type="ECO:0000313" key="7">
    <source>
        <dbReference type="EMBL" id="KAF4680893.1"/>
    </source>
</evidence>
<feature type="zinc finger region" description="C3H1-type" evidence="4">
    <location>
        <begin position="400"/>
        <end position="428"/>
    </location>
</feature>
<sequence>MGVAGKALAVLSPARRVVGERAVTGPQGLQYKRCDITVHGTRQSTRPAPRRRDCSSRSYVLCNPRMSAMSAISEADAASIASEVAQGPADVIVQPAEFAVNAGANPAGRGDHNGDHIAGGADNAAVGLVPNAEAVLPAKVVDFVLKLTPEAQNDVSGVLVRQGMTSPELLQELGDAKPLASHLRNPVNVYALKAIGRLYTAKAKDAEAGVNSAQVTDSMMQKWLSEFEAKHGARVPARWLVSTKVMGRLKKDEHVREEECAYVAGSKAVKRKVKFDFESGDIEVDESTGADTSLSFPAAALLMNIHRWLMSMCIMQKISPAYAMMYIMRLLDASQTANLSTLRELDAELRLEAINRPEVLGQQLVFENSDVVTRHREAGRALVSVLQNRRPGMNGHQGNGSRVQVCKQFQRNGRCSYGNNCIYRHADTSQGGARGRSHTGGTNRKNQGGHTPSGSGDCSAGREPKREHRNGPRPKVQAIGERTPHEAAAACERALKSAVQESHESLEGDLFDDKNYKDGGAGVLPGQDLPHEDKQDRVGRLVAKTLWEAASSSGFAAALRSVNGAPTDSQVKTLQRTSSEAAEDARKRLYQLLGATESSGRAQNQVDGALLAAVMRELGVEDANFAELLRDNGGLPVGISKEIRASPLYPRYNKKVHDPFEAIPFAQHRNYKTMYGEGIRGQVAQVIKEEESRRFIRRLTRQEALDPRRTYVRRGVVPKKDGGVRVVDDYRRSNTNLRAAVPNTICLPTTANTRRLIGELQDAYPARKWMIFEIDLQSAYRALAVDPAERVHLCFSHEDESGSTYYYENCTMPFGLVASGFWFVRYATAYVDDGMWVVDSAWYIEACTVISMFWLVVGSLLSFKKMRLGRPSGTFIGVIADLSKQSGAQFYMSQEKLARTRELLHGIVHSGKIDIRSLSSLAGKLNHYTQLRKFLRAYLQPYYALKSALEKRDLTVGRCPPDSEVAIVSAFFLSLLDQPNSGHPVGGISRGLRVQSHTLTIMVDASLTALGGVVVLSGHDAIATRTVFFSLPVNMEKLGHWQCLLKDRAVVEESRNMVALELLSAAIALQTIPEHFGPAHAYNIVLYTDNTAAGHILEKMYSPKPALAKLLRAAVHTLACLTLTTFLVKHVSSENNIIADNLSRGNMAGIPNDWERVDVSVDSIPDAV</sequence>
<evidence type="ECO:0000256" key="5">
    <source>
        <dbReference type="SAM" id="MobiDB-lite"/>
    </source>
</evidence>
<evidence type="ECO:0000256" key="1">
    <source>
        <dbReference type="ARBA" id="ARBA00022723"/>
    </source>
</evidence>
<dbReference type="PROSITE" id="PS50103">
    <property type="entry name" value="ZF_C3H1"/>
    <property type="match status" value="1"/>
</dbReference>
<dbReference type="AlphaFoldDB" id="A0A7J6NAI0"/>
<dbReference type="InterPro" id="IPR036855">
    <property type="entry name" value="Znf_CCCH_sf"/>
</dbReference>
<reference evidence="7 8" key="1">
    <citation type="submission" date="2020-04" db="EMBL/GenBank/DDBJ databases">
        <title>Perkinsus olseni comparative genomics.</title>
        <authorList>
            <person name="Bogema D.R."/>
        </authorList>
    </citation>
    <scope>NUCLEOTIDE SEQUENCE [LARGE SCALE GENOMIC DNA]</scope>
    <source>
        <strain evidence="7">00978-12</strain>
    </source>
</reference>
<dbReference type="PANTHER" id="PTHR33050:SF7">
    <property type="entry name" value="RIBONUCLEASE H"/>
    <property type="match status" value="1"/>
</dbReference>
<keyword evidence="3 4" id="KW-0862">Zinc</keyword>
<dbReference type="InterPro" id="IPR000571">
    <property type="entry name" value="Znf_CCCH"/>
</dbReference>
<dbReference type="GO" id="GO:0008270">
    <property type="term" value="F:zinc ion binding"/>
    <property type="evidence" value="ECO:0007669"/>
    <property type="project" value="UniProtKB-KW"/>
</dbReference>
<dbReference type="InterPro" id="IPR043502">
    <property type="entry name" value="DNA/RNA_pol_sf"/>
</dbReference>
<dbReference type="SMART" id="SM00356">
    <property type="entry name" value="ZnF_C3H1"/>
    <property type="match status" value="1"/>
</dbReference>
<comment type="caution">
    <text evidence="7">The sequence shown here is derived from an EMBL/GenBank/DDBJ whole genome shotgun (WGS) entry which is preliminary data.</text>
</comment>
<dbReference type="InterPro" id="IPR043128">
    <property type="entry name" value="Rev_trsase/Diguanyl_cyclase"/>
</dbReference>
<dbReference type="SUPFAM" id="SSF90229">
    <property type="entry name" value="CCCH zinc finger"/>
    <property type="match status" value="1"/>
</dbReference>
<name>A0A7J6NAI0_PEROL</name>
<feature type="domain" description="C3H1-type" evidence="6">
    <location>
        <begin position="400"/>
        <end position="428"/>
    </location>
</feature>
<evidence type="ECO:0000256" key="3">
    <source>
        <dbReference type="ARBA" id="ARBA00022833"/>
    </source>
</evidence>
<accession>A0A7J6NAI0</accession>
<dbReference type="Gene3D" id="3.10.10.10">
    <property type="entry name" value="HIV Type 1 Reverse Transcriptase, subunit A, domain 1"/>
    <property type="match status" value="1"/>
</dbReference>
<evidence type="ECO:0000256" key="2">
    <source>
        <dbReference type="ARBA" id="ARBA00022771"/>
    </source>
</evidence>
<feature type="region of interest" description="Disordered" evidence="5">
    <location>
        <begin position="427"/>
        <end position="482"/>
    </location>
</feature>
<dbReference type="PANTHER" id="PTHR33050">
    <property type="entry name" value="REVERSE TRANSCRIPTASE DOMAIN-CONTAINING PROTEIN"/>
    <property type="match status" value="1"/>
</dbReference>